<keyword evidence="2" id="KW-1185">Reference proteome</keyword>
<dbReference type="KEGG" id="aep:AMC99_00106"/>
<accession>A0A0M3T9J8</accession>
<name>A0A0M3T9J8_9SPHN</name>
<sequence>MLALATYALTLAAIAGTQQTDAEPSADQRHVQLCEFRRTEIVLNSLGGPAARPVSEQELAWAREQEQRAERGDPCEPSPGMVDAATHNATFEAGTQWGLTPQTTDERLLCAAVWNRWNYAVETAADPLFVSALRPELSAANAAAREPFWRDEAVRQLDDAADVGRLGKEEAKAAEKADELYAAYANSEQGGLGTLMEYLAICK</sequence>
<dbReference type="OrthoDB" id="7410947at2"/>
<evidence type="ECO:0000313" key="1">
    <source>
        <dbReference type="EMBL" id="ALE15422.1"/>
    </source>
</evidence>
<dbReference type="Proteomes" id="UP000057938">
    <property type="component" value="Chromosome"/>
</dbReference>
<organism evidence="1 2">
    <name type="scientific">Altererythrobacter epoxidivorans</name>
    <dbReference type="NCBI Taxonomy" id="361183"/>
    <lineage>
        <taxon>Bacteria</taxon>
        <taxon>Pseudomonadati</taxon>
        <taxon>Pseudomonadota</taxon>
        <taxon>Alphaproteobacteria</taxon>
        <taxon>Sphingomonadales</taxon>
        <taxon>Erythrobacteraceae</taxon>
        <taxon>Altererythrobacter</taxon>
    </lineage>
</organism>
<dbReference type="AlphaFoldDB" id="A0A0M3T9J8"/>
<protein>
    <submittedName>
        <fullName evidence="1">Uncharacterized protein</fullName>
    </submittedName>
</protein>
<reference evidence="1 2" key="1">
    <citation type="submission" date="2015-09" db="EMBL/GenBank/DDBJ databases">
        <title>Complete genome sequence of a benzo[a]pyrene-degrading bacterium Altererythrobacter epoxidivorans CGMCC 1.7731T.</title>
        <authorList>
            <person name="Li Z."/>
            <person name="Cheng H."/>
            <person name="Huo Y."/>
            <person name="Xu X."/>
        </authorList>
    </citation>
    <scope>NUCLEOTIDE SEQUENCE [LARGE SCALE GENOMIC DNA]</scope>
    <source>
        <strain evidence="1 2">CGMCC 1.7731</strain>
    </source>
</reference>
<gene>
    <name evidence="1" type="ORF">AMC99_00106</name>
</gene>
<proteinExistence type="predicted"/>
<dbReference type="STRING" id="361183.AMC99_00106"/>
<dbReference type="RefSeq" id="WP_061921397.1">
    <property type="nucleotide sequence ID" value="NZ_CP012669.1"/>
</dbReference>
<dbReference type="EMBL" id="CP012669">
    <property type="protein sequence ID" value="ALE15422.1"/>
    <property type="molecule type" value="Genomic_DNA"/>
</dbReference>
<dbReference type="PATRIC" id="fig|361183.4.peg.111"/>
<evidence type="ECO:0000313" key="2">
    <source>
        <dbReference type="Proteomes" id="UP000057938"/>
    </source>
</evidence>